<keyword evidence="8" id="KW-1185">Reference proteome</keyword>
<feature type="transmembrane region" description="Helical" evidence="6">
    <location>
        <begin position="250"/>
        <end position="272"/>
    </location>
</feature>
<feature type="transmembrane region" description="Helical" evidence="6">
    <location>
        <begin position="198"/>
        <end position="215"/>
    </location>
</feature>
<dbReference type="InterPro" id="IPR002549">
    <property type="entry name" value="AI-2E-like"/>
</dbReference>
<accession>A0A7J0BIL8</accession>
<evidence type="ECO:0000256" key="5">
    <source>
        <dbReference type="ARBA" id="ARBA00023136"/>
    </source>
</evidence>
<dbReference type="PANTHER" id="PTHR21716:SF4">
    <property type="entry name" value="TRANSMEMBRANE PROTEIN 245"/>
    <property type="match status" value="1"/>
</dbReference>
<dbReference type="AlphaFoldDB" id="A0A7J0BIL8"/>
<evidence type="ECO:0000256" key="3">
    <source>
        <dbReference type="ARBA" id="ARBA00022692"/>
    </source>
</evidence>
<reference evidence="7 8" key="1">
    <citation type="submission" date="2020-05" db="EMBL/GenBank/DDBJ databases">
        <title>Draft genome sequence of Desulfovibrio sp. strain HN2T.</title>
        <authorList>
            <person name="Ueno A."/>
            <person name="Tamazawa S."/>
            <person name="Tamamura S."/>
            <person name="Murakami T."/>
            <person name="Kiyama T."/>
            <person name="Inomata H."/>
            <person name="Amano Y."/>
            <person name="Miyakawa K."/>
            <person name="Tamaki H."/>
            <person name="Naganuma T."/>
            <person name="Kaneko K."/>
        </authorList>
    </citation>
    <scope>NUCLEOTIDE SEQUENCE [LARGE SCALE GENOMIC DNA]</scope>
    <source>
        <strain evidence="7 8">HN2</strain>
    </source>
</reference>
<keyword evidence="5 6" id="KW-0472">Membrane</keyword>
<feature type="transmembrane region" description="Helical" evidence="6">
    <location>
        <begin position="66"/>
        <end position="84"/>
    </location>
</feature>
<evidence type="ECO:0000313" key="7">
    <source>
        <dbReference type="EMBL" id="GFM33489.1"/>
    </source>
</evidence>
<keyword evidence="4 6" id="KW-1133">Transmembrane helix</keyword>
<sequence>MTENTHSPNDSDCEKQAQQELQEQEELAGPLAQFSRTFSRQGLYGYFLIVLVLLSLYLMYGVIRPFMHTGIISIVIAASFSPLYNRILARVGNRDMLASGSVIGILVVCFALPVTVFLSGLIPQAVDSIRAVNDWIRITDFDQLTNQSGILSAMQWLQQKLPFIDPLELDIKHNVTLFSKSAGQAVISFATSALGDTVTFFFHFLLMLLMVFFLLKDGKKMLAAVKYLCPMREEQEDNIINTLRQVSRSVLVGGLLVAVLQGIVGGFGLAMVGIPALFWGTVMGFCSLIPVVGTGLVWIPASLYLLIVDEWQSALFLLLWCALPVAAIDSFLRPYFMKDSARVSVFFIFMSILGGIKAFGILGILYGPLILSFFMVMLTIYGEEFADVLGEKPPLPTKK</sequence>
<comment type="caution">
    <text evidence="7">The sequence shown here is derived from an EMBL/GenBank/DDBJ whole genome shotgun (WGS) entry which is preliminary data.</text>
</comment>
<name>A0A7J0BIL8_9BACT</name>
<evidence type="ECO:0000256" key="1">
    <source>
        <dbReference type="ARBA" id="ARBA00004141"/>
    </source>
</evidence>
<proteinExistence type="inferred from homology"/>
<dbReference type="EMBL" id="BLVO01000013">
    <property type="protein sequence ID" value="GFM33489.1"/>
    <property type="molecule type" value="Genomic_DNA"/>
</dbReference>
<dbReference type="Pfam" id="PF01594">
    <property type="entry name" value="AI-2E_transport"/>
    <property type="match status" value="1"/>
</dbReference>
<feature type="transmembrane region" description="Helical" evidence="6">
    <location>
        <begin position="96"/>
        <end position="122"/>
    </location>
</feature>
<dbReference type="PANTHER" id="PTHR21716">
    <property type="entry name" value="TRANSMEMBRANE PROTEIN"/>
    <property type="match status" value="1"/>
</dbReference>
<evidence type="ECO:0000313" key="8">
    <source>
        <dbReference type="Proteomes" id="UP000503840"/>
    </source>
</evidence>
<protein>
    <submittedName>
        <fullName evidence="7">AI-2E family transporter</fullName>
    </submittedName>
</protein>
<evidence type="ECO:0000256" key="6">
    <source>
        <dbReference type="SAM" id="Phobius"/>
    </source>
</evidence>
<dbReference type="Proteomes" id="UP000503840">
    <property type="component" value="Unassembled WGS sequence"/>
</dbReference>
<dbReference type="RefSeq" id="WP_174405147.1">
    <property type="nucleotide sequence ID" value="NZ_BLVO01000013.1"/>
</dbReference>
<organism evidence="7 8">
    <name type="scientific">Desulfovibrio subterraneus</name>
    <dbReference type="NCBI Taxonomy" id="2718620"/>
    <lineage>
        <taxon>Bacteria</taxon>
        <taxon>Pseudomonadati</taxon>
        <taxon>Thermodesulfobacteriota</taxon>
        <taxon>Desulfovibrionia</taxon>
        <taxon>Desulfovibrionales</taxon>
        <taxon>Desulfovibrionaceae</taxon>
        <taxon>Desulfovibrio</taxon>
    </lineage>
</organism>
<dbReference type="GO" id="GO:0016020">
    <property type="term" value="C:membrane"/>
    <property type="evidence" value="ECO:0007669"/>
    <property type="project" value="UniProtKB-SubCell"/>
</dbReference>
<evidence type="ECO:0000256" key="4">
    <source>
        <dbReference type="ARBA" id="ARBA00022989"/>
    </source>
</evidence>
<feature type="transmembrane region" description="Helical" evidence="6">
    <location>
        <begin position="344"/>
        <end position="367"/>
    </location>
</feature>
<comment type="subcellular location">
    <subcellularLocation>
        <location evidence="1">Membrane</location>
        <topology evidence="1">Multi-pass membrane protein</topology>
    </subcellularLocation>
</comment>
<comment type="similarity">
    <text evidence="2">Belongs to the autoinducer-2 exporter (AI-2E) (TC 2.A.86) family.</text>
</comment>
<keyword evidence="3 6" id="KW-0812">Transmembrane</keyword>
<feature type="transmembrane region" description="Helical" evidence="6">
    <location>
        <begin position="43"/>
        <end position="60"/>
    </location>
</feature>
<evidence type="ECO:0000256" key="2">
    <source>
        <dbReference type="ARBA" id="ARBA00009773"/>
    </source>
</evidence>
<feature type="transmembrane region" description="Helical" evidence="6">
    <location>
        <begin position="314"/>
        <end position="332"/>
    </location>
</feature>
<gene>
    <name evidence="7" type="ORF">DSM101010T_18540</name>
</gene>
<feature type="transmembrane region" description="Helical" evidence="6">
    <location>
        <begin position="278"/>
        <end position="307"/>
    </location>
</feature>